<dbReference type="InParanoid" id="A0A7J8DBU5"/>
<feature type="region of interest" description="Disordered" evidence="1">
    <location>
        <begin position="59"/>
        <end position="92"/>
    </location>
</feature>
<dbReference type="Proteomes" id="UP000550707">
    <property type="component" value="Unassembled WGS sequence"/>
</dbReference>
<dbReference type="AlphaFoldDB" id="A0A7J8DBU5"/>
<evidence type="ECO:0000313" key="3">
    <source>
        <dbReference type="Proteomes" id="UP000550707"/>
    </source>
</evidence>
<name>A0A7J8DBU5_MOLMO</name>
<keyword evidence="3" id="KW-1185">Reference proteome</keyword>
<proteinExistence type="predicted"/>
<organism evidence="2 3">
    <name type="scientific">Molossus molossus</name>
    <name type="common">Pallas' mastiff bat</name>
    <name type="synonym">Vespertilio molossus</name>
    <dbReference type="NCBI Taxonomy" id="27622"/>
    <lineage>
        <taxon>Eukaryota</taxon>
        <taxon>Metazoa</taxon>
        <taxon>Chordata</taxon>
        <taxon>Craniata</taxon>
        <taxon>Vertebrata</taxon>
        <taxon>Euteleostomi</taxon>
        <taxon>Mammalia</taxon>
        <taxon>Eutheria</taxon>
        <taxon>Laurasiatheria</taxon>
        <taxon>Chiroptera</taxon>
        <taxon>Yangochiroptera</taxon>
        <taxon>Molossidae</taxon>
        <taxon>Molossus</taxon>
    </lineage>
</organism>
<dbReference type="EMBL" id="JACASF010000018">
    <property type="protein sequence ID" value="KAF6420657.1"/>
    <property type="molecule type" value="Genomic_DNA"/>
</dbReference>
<evidence type="ECO:0000256" key="1">
    <source>
        <dbReference type="SAM" id="MobiDB-lite"/>
    </source>
</evidence>
<gene>
    <name evidence="2" type="ORF">HJG59_009384</name>
</gene>
<accession>A0A7J8DBU5</accession>
<reference evidence="2 3" key="1">
    <citation type="journal article" date="2020" name="Nature">
        <title>Six reference-quality genomes reveal evolution of bat adaptations.</title>
        <authorList>
            <person name="Jebb D."/>
            <person name="Huang Z."/>
            <person name="Pippel M."/>
            <person name="Hughes G.M."/>
            <person name="Lavrichenko K."/>
            <person name="Devanna P."/>
            <person name="Winkler S."/>
            <person name="Jermiin L.S."/>
            <person name="Skirmuntt E.C."/>
            <person name="Katzourakis A."/>
            <person name="Burkitt-Gray L."/>
            <person name="Ray D.A."/>
            <person name="Sullivan K.A.M."/>
            <person name="Roscito J.G."/>
            <person name="Kirilenko B.M."/>
            <person name="Davalos L.M."/>
            <person name="Corthals A.P."/>
            <person name="Power M.L."/>
            <person name="Jones G."/>
            <person name="Ransome R.D."/>
            <person name="Dechmann D.K.N."/>
            <person name="Locatelli A.G."/>
            <person name="Puechmaille S.J."/>
            <person name="Fedrigo O."/>
            <person name="Jarvis E.D."/>
            <person name="Hiller M."/>
            <person name="Vernes S.C."/>
            <person name="Myers E.W."/>
            <person name="Teeling E.C."/>
        </authorList>
    </citation>
    <scope>NUCLEOTIDE SEQUENCE [LARGE SCALE GENOMIC DNA]</scope>
    <source>
        <strain evidence="2">MMolMol1</strain>
        <tissue evidence="2">Muscle</tissue>
    </source>
</reference>
<sequence>MITGGGRRGWRRKVKARNSCEEFQRDLRLLRCGGWPSAVTTPAVAAIDKCAVCHFQSSPSSREARALGSHPVARKPSPSEMKKQTSQGPKWQSRDLTPCFLILGPLSWLPRARWTWETVNLWSLHIWMNFSRRLS</sequence>
<evidence type="ECO:0000313" key="2">
    <source>
        <dbReference type="EMBL" id="KAF6420657.1"/>
    </source>
</evidence>
<protein>
    <submittedName>
        <fullName evidence="2">Uncharacterized protein</fullName>
    </submittedName>
</protein>
<comment type="caution">
    <text evidence="2">The sequence shown here is derived from an EMBL/GenBank/DDBJ whole genome shotgun (WGS) entry which is preliminary data.</text>
</comment>